<dbReference type="InterPro" id="IPR012827">
    <property type="entry name" value="Hemerythrin_metal-bd"/>
</dbReference>
<evidence type="ECO:0000313" key="7">
    <source>
        <dbReference type="Proteomes" id="UP000622707"/>
    </source>
</evidence>
<evidence type="ECO:0000256" key="3">
    <source>
        <dbReference type="ARBA" id="ARBA00022723"/>
    </source>
</evidence>
<dbReference type="PANTHER" id="PTHR37164">
    <property type="entry name" value="BACTERIOHEMERYTHRIN"/>
    <property type="match status" value="1"/>
</dbReference>
<comment type="similarity">
    <text evidence="1">Belongs to the hemerythrin family.</text>
</comment>
<dbReference type="Gene3D" id="1.20.120.50">
    <property type="entry name" value="Hemerythrin-like"/>
    <property type="match status" value="1"/>
</dbReference>
<dbReference type="InterPro" id="IPR012312">
    <property type="entry name" value="Hemerythrin-like"/>
</dbReference>
<keyword evidence="4" id="KW-0408">Iron</keyword>
<keyword evidence="7" id="KW-1185">Reference proteome</keyword>
<dbReference type="InterPro" id="IPR016131">
    <property type="entry name" value="Haemerythrin_Fe_BS"/>
</dbReference>
<name>A0ABS1JRQ3_9BURK</name>
<dbReference type="NCBIfam" id="TIGR02481">
    <property type="entry name" value="hemeryth_dom"/>
    <property type="match status" value="1"/>
</dbReference>
<keyword evidence="2" id="KW-0813">Transport</keyword>
<evidence type="ECO:0000259" key="5">
    <source>
        <dbReference type="Pfam" id="PF01814"/>
    </source>
</evidence>
<feature type="domain" description="Hemerythrin-like" evidence="5">
    <location>
        <begin position="14"/>
        <end position="131"/>
    </location>
</feature>
<dbReference type="InterPro" id="IPR035938">
    <property type="entry name" value="Hemerythrin-like_sf"/>
</dbReference>
<evidence type="ECO:0000256" key="4">
    <source>
        <dbReference type="ARBA" id="ARBA00023004"/>
    </source>
</evidence>
<comment type="caution">
    <text evidence="6">The sequence shown here is derived from an EMBL/GenBank/DDBJ whole genome shotgun (WGS) entry which is preliminary data.</text>
</comment>
<evidence type="ECO:0000256" key="1">
    <source>
        <dbReference type="ARBA" id="ARBA00010587"/>
    </source>
</evidence>
<keyword evidence="3" id="KW-0479">Metal-binding</keyword>
<dbReference type="NCBIfam" id="NF033749">
    <property type="entry name" value="bact_hemeryth"/>
    <property type="match status" value="1"/>
</dbReference>
<evidence type="ECO:0000256" key="2">
    <source>
        <dbReference type="ARBA" id="ARBA00022621"/>
    </source>
</evidence>
<dbReference type="Proteomes" id="UP000622707">
    <property type="component" value="Unassembled WGS sequence"/>
</dbReference>
<protein>
    <submittedName>
        <fullName evidence="6">Hemerythrin family protein</fullName>
    </submittedName>
</protein>
<dbReference type="RefSeq" id="WP_201691198.1">
    <property type="nucleotide sequence ID" value="NZ_JAEQND010000009.1"/>
</dbReference>
<organism evidence="6 7">
    <name type="scientific">Ramlibacter alkalitolerans</name>
    <dbReference type="NCBI Taxonomy" id="2039631"/>
    <lineage>
        <taxon>Bacteria</taxon>
        <taxon>Pseudomonadati</taxon>
        <taxon>Pseudomonadota</taxon>
        <taxon>Betaproteobacteria</taxon>
        <taxon>Burkholderiales</taxon>
        <taxon>Comamonadaceae</taxon>
        <taxon>Ramlibacter</taxon>
    </lineage>
</organism>
<gene>
    <name evidence="6" type="ORF">JI746_17110</name>
</gene>
<evidence type="ECO:0000313" key="6">
    <source>
        <dbReference type="EMBL" id="MBL0426836.1"/>
    </source>
</evidence>
<dbReference type="PANTHER" id="PTHR37164:SF1">
    <property type="entry name" value="BACTERIOHEMERYTHRIN"/>
    <property type="match status" value="1"/>
</dbReference>
<accession>A0ABS1JRQ3</accession>
<dbReference type="SUPFAM" id="SSF47188">
    <property type="entry name" value="Hemerythrin-like"/>
    <property type="match status" value="1"/>
</dbReference>
<reference evidence="6 7" key="1">
    <citation type="journal article" date="2017" name="Int. J. Syst. Evol. Microbiol.">
        <title>Ramlibacter alkalitolerans sp. nov., alkali-tolerant bacterium isolated from soil of ginseng.</title>
        <authorList>
            <person name="Lee D.H."/>
            <person name="Cha C.J."/>
        </authorList>
    </citation>
    <scope>NUCLEOTIDE SEQUENCE [LARGE SCALE GENOMIC DNA]</scope>
    <source>
        <strain evidence="6 7">KACC 19305</strain>
    </source>
</reference>
<dbReference type="EMBL" id="JAEQND010000009">
    <property type="protein sequence ID" value="MBL0426836.1"/>
    <property type="molecule type" value="Genomic_DNA"/>
</dbReference>
<dbReference type="PROSITE" id="PS00550">
    <property type="entry name" value="HEMERYTHRINS"/>
    <property type="match status" value="1"/>
</dbReference>
<dbReference type="Pfam" id="PF01814">
    <property type="entry name" value="Hemerythrin"/>
    <property type="match status" value="1"/>
</dbReference>
<sequence length="137" mass="15639">MSVIVWEDKYSLHIAEIDRQHQRLFALFNQLYEAMQQGQAGEVIDKVLTSVVDYTVYHFDFEEKLLHEAGFQEEAAHHAEHGKLTAQAKALAQKLRESRDDTTVSIATLKFLGDWLARHILVSDKEFAPFLIARGVG</sequence>
<keyword evidence="2" id="KW-0561">Oxygen transport</keyword>
<proteinExistence type="inferred from homology"/>
<dbReference type="InterPro" id="IPR050669">
    <property type="entry name" value="Hemerythrin"/>
</dbReference>
<dbReference type="CDD" id="cd12107">
    <property type="entry name" value="Hemerythrin"/>
    <property type="match status" value="1"/>
</dbReference>